<feature type="domain" description="Myb-like" evidence="1">
    <location>
        <begin position="54"/>
        <end position="104"/>
    </location>
</feature>
<dbReference type="PANTHER" id="PTHR45614">
    <property type="entry name" value="MYB PROTEIN-RELATED"/>
    <property type="match status" value="1"/>
</dbReference>
<dbReference type="GO" id="GO:0000978">
    <property type="term" value="F:RNA polymerase II cis-regulatory region sequence-specific DNA binding"/>
    <property type="evidence" value="ECO:0007669"/>
    <property type="project" value="TreeGrafter"/>
</dbReference>
<dbReference type="Pfam" id="PF00249">
    <property type="entry name" value="Myb_DNA-binding"/>
    <property type="match status" value="2"/>
</dbReference>
<evidence type="ECO:0000313" key="4">
    <source>
        <dbReference type="Proteomes" id="UP000179807"/>
    </source>
</evidence>
<reference evidence="3" key="1">
    <citation type="submission" date="2016-10" db="EMBL/GenBank/DDBJ databases">
        <authorList>
            <person name="Benchimol M."/>
            <person name="Almeida L.G."/>
            <person name="Vasconcelos A.T."/>
            <person name="Perreira-Neves A."/>
            <person name="Rosa I.A."/>
            <person name="Tasca T."/>
            <person name="Bogo M.R."/>
            <person name="de Souza W."/>
        </authorList>
    </citation>
    <scope>NUCLEOTIDE SEQUENCE [LARGE SCALE GENOMIC DNA]</scope>
    <source>
        <strain evidence="3">K</strain>
    </source>
</reference>
<dbReference type="RefSeq" id="XP_068366535.1">
    <property type="nucleotide sequence ID" value="XM_068499013.1"/>
</dbReference>
<evidence type="ECO:0000259" key="2">
    <source>
        <dbReference type="PROSITE" id="PS51294"/>
    </source>
</evidence>
<dbReference type="EMBL" id="MLAK01000533">
    <property type="protein sequence ID" value="OHT13399.1"/>
    <property type="molecule type" value="Genomic_DNA"/>
</dbReference>
<dbReference type="PROSITE" id="PS50090">
    <property type="entry name" value="MYB_LIKE"/>
    <property type="match status" value="2"/>
</dbReference>
<organism evidence="3 4">
    <name type="scientific">Tritrichomonas foetus</name>
    <dbReference type="NCBI Taxonomy" id="1144522"/>
    <lineage>
        <taxon>Eukaryota</taxon>
        <taxon>Metamonada</taxon>
        <taxon>Parabasalia</taxon>
        <taxon>Tritrichomonadida</taxon>
        <taxon>Tritrichomonadidae</taxon>
        <taxon>Tritrichomonas</taxon>
    </lineage>
</organism>
<dbReference type="InterPro" id="IPR001005">
    <property type="entry name" value="SANT/Myb"/>
</dbReference>
<dbReference type="CDD" id="cd00167">
    <property type="entry name" value="SANT"/>
    <property type="match status" value="2"/>
</dbReference>
<dbReference type="OrthoDB" id="2143914at2759"/>
<evidence type="ECO:0000259" key="1">
    <source>
        <dbReference type="PROSITE" id="PS50090"/>
    </source>
</evidence>
<dbReference type="GeneID" id="94833717"/>
<dbReference type="SMART" id="SM00717">
    <property type="entry name" value="SANT"/>
    <property type="match status" value="2"/>
</dbReference>
<dbReference type="Proteomes" id="UP000179807">
    <property type="component" value="Unassembled WGS sequence"/>
</dbReference>
<comment type="caution">
    <text evidence="3">The sequence shown here is derived from an EMBL/GenBank/DDBJ whole genome shotgun (WGS) entry which is preliminary data.</text>
</comment>
<dbReference type="VEuPathDB" id="TrichDB:TRFO_16500"/>
<evidence type="ECO:0000313" key="3">
    <source>
        <dbReference type="EMBL" id="OHT13399.1"/>
    </source>
</evidence>
<dbReference type="AlphaFoldDB" id="A0A1J4KQ31"/>
<dbReference type="InterPro" id="IPR017930">
    <property type="entry name" value="Myb_dom"/>
</dbReference>
<feature type="domain" description="HTH myb-type" evidence="2">
    <location>
        <begin position="1"/>
        <end position="57"/>
    </location>
</feature>
<protein>
    <submittedName>
        <fullName evidence="3">Myb-like DNA-binding domain containing protein</fullName>
    </submittedName>
</protein>
<feature type="domain" description="HTH myb-type" evidence="2">
    <location>
        <begin position="58"/>
        <end position="108"/>
    </location>
</feature>
<dbReference type="SUPFAM" id="SSF46689">
    <property type="entry name" value="Homeodomain-like"/>
    <property type="match status" value="1"/>
</dbReference>
<dbReference type="InterPro" id="IPR050560">
    <property type="entry name" value="MYB_TF"/>
</dbReference>
<name>A0A1J4KQ31_9EUKA</name>
<dbReference type="PROSITE" id="PS51294">
    <property type="entry name" value="HTH_MYB"/>
    <property type="match status" value="2"/>
</dbReference>
<dbReference type="GO" id="GO:0005634">
    <property type="term" value="C:nucleus"/>
    <property type="evidence" value="ECO:0007669"/>
    <property type="project" value="TreeGrafter"/>
</dbReference>
<dbReference type="PANTHER" id="PTHR45614:SF253">
    <property type="entry name" value="CHROMOSOME UNDETERMINED SCAFFOLD_38, WHOLE GENOME SHOTGUN SEQUENCE"/>
    <property type="match status" value="1"/>
</dbReference>
<dbReference type="InterPro" id="IPR009057">
    <property type="entry name" value="Homeodomain-like_sf"/>
</dbReference>
<dbReference type="GO" id="GO:0000981">
    <property type="term" value="F:DNA-binding transcription factor activity, RNA polymerase II-specific"/>
    <property type="evidence" value="ECO:0007669"/>
    <property type="project" value="TreeGrafter"/>
</dbReference>
<feature type="domain" description="Myb-like" evidence="1">
    <location>
        <begin position="2"/>
        <end position="53"/>
    </location>
</feature>
<keyword evidence="4" id="KW-1185">Reference proteome</keyword>
<sequence>MSNYARRRPFTPKEDASLIKLVNEIGVGAWSKIAKKMSKRSPKQCRDRYNNYLKEGVKTCKWSDEEDQLLCKLFEEIGPKWVQMSRVIQGRSENDIKNRWYKHILTGKAAKKPESCFSLEFPEDSRDYETINSDDEFSELFQLYISKVEGTAYD</sequence>
<gene>
    <name evidence="3" type="ORF">TRFO_16500</name>
</gene>
<accession>A0A1J4KQ31</accession>
<proteinExistence type="predicted"/>
<dbReference type="Gene3D" id="1.10.10.60">
    <property type="entry name" value="Homeodomain-like"/>
    <property type="match status" value="2"/>
</dbReference>